<dbReference type="InterPro" id="IPR039425">
    <property type="entry name" value="RNA_pol_sigma-70-like"/>
</dbReference>
<proteinExistence type="inferred from homology"/>
<evidence type="ECO:0000259" key="6">
    <source>
        <dbReference type="Pfam" id="PF04542"/>
    </source>
</evidence>
<dbReference type="PANTHER" id="PTHR43133">
    <property type="entry name" value="RNA POLYMERASE ECF-TYPE SIGMA FACTO"/>
    <property type="match status" value="1"/>
</dbReference>
<dbReference type="GO" id="GO:0003677">
    <property type="term" value="F:DNA binding"/>
    <property type="evidence" value="ECO:0007669"/>
    <property type="project" value="UniProtKB-KW"/>
</dbReference>
<dbReference type="InterPro" id="IPR013249">
    <property type="entry name" value="RNA_pol_sigma70_r4_t2"/>
</dbReference>
<organism evidence="8 9">
    <name type="scientific">Candidatus Merdivivens pullicola</name>
    <dbReference type="NCBI Taxonomy" id="2840872"/>
    <lineage>
        <taxon>Bacteria</taxon>
        <taxon>Pseudomonadati</taxon>
        <taxon>Bacteroidota</taxon>
        <taxon>Bacteroidia</taxon>
        <taxon>Bacteroidales</taxon>
        <taxon>Muribaculaceae</taxon>
        <taxon>Muribaculaceae incertae sedis</taxon>
        <taxon>Candidatus Merdivivens</taxon>
    </lineage>
</organism>
<evidence type="ECO:0000256" key="2">
    <source>
        <dbReference type="ARBA" id="ARBA00023015"/>
    </source>
</evidence>
<evidence type="ECO:0000256" key="3">
    <source>
        <dbReference type="ARBA" id="ARBA00023082"/>
    </source>
</evidence>
<feature type="domain" description="RNA polymerase sigma factor 70 region 4 type 2" evidence="7">
    <location>
        <begin position="123"/>
        <end position="171"/>
    </location>
</feature>
<reference evidence="8" key="1">
    <citation type="submission" date="2020-10" db="EMBL/GenBank/DDBJ databases">
        <authorList>
            <person name="Gilroy R."/>
        </authorList>
    </citation>
    <scope>NUCLEOTIDE SEQUENCE</scope>
    <source>
        <strain evidence="8">B1-8020</strain>
    </source>
</reference>
<dbReference type="Pfam" id="PF04542">
    <property type="entry name" value="Sigma70_r2"/>
    <property type="match status" value="1"/>
</dbReference>
<dbReference type="SUPFAM" id="SSF88659">
    <property type="entry name" value="Sigma3 and sigma4 domains of RNA polymerase sigma factors"/>
    <property type="match status" value="1"/>
</dbReference>
<evidence type="ECO:0000259" key="7">
    <source>
        <dbReference type="Pfam" id="PF08281"/>
    </source>
</evidence>
<dbReference type="Proteomes" id="UP000823604">
    <property type="component" value="Unassembled WGS sequence"/>
</dbReference>
<feature type="domain" description="RNA polymerase sigma-70 region 2" evidence="6">
    <location>
        <begin position="24"/>
        <end position="91"/>
    </location>
</feature>
<evidence type="ECO:0000256" key="1">
    <source>
        <dbReference type="ARBA" id="ARBA00010641"/>
    </source>
</evidence>
<keyword evidence="4" id="KW-0238">DNA-binding</keyword>
<dbReference type="SUPFAM" id="SSF88946">
    <property type="entry name" value="Sigma2 domain of RNA polymerase sigma factors"/>
    <property type="match status" value="1"/>
</dbReference>
<dbReference type="Gene3D" id="1.10.1740.10">
    <property type="match status" value="1"/>
</dbReference>
<dbReference type="AlphaFoldDB" id="A0A9D9NH88"/>
<dbReference type="GO" id="GO:0006352">
    <property type="term" value="P:DNA-templated transcription initiation"/>
    <property type="evidence" value="ECO:0007669"/>
    <property type="project" value="InterPro"/>
</dbReference>
<reference evidence="8" key="2">
    <citation type="journal article" date="2021" name="PeerJ">
        <title>Extensive microbial diversity within the chicken gut microbiome revealed by metagenomics and culture.</title>
        <authorList>
            <person name="Gilroy R."/>
            <person name="Ravi A."/>
            <person name="Getino M."/>
            <person name="Pursley I."/>
            <person name="Horton D.L."/>
            <person name="Alikhan N.F."/>
            <person name="Baker D."/>
            <person name="Gharbi K."/>
            <person name="Hall N."/>
            <person name="Watson M."/>
            <person name="Adriaenssens E.M."/>
            <person name="Foster-Nyarko E."/>
            <person name="Jarju S."/>
            <person name="Secka A."/>
            <person name="Antonio M."/>
            <person name="Oren A."/>
            <person name="Chaudhuri R.R."/>
            <person name="La Ragione R."/>
            <person name="Hildebrand F."/>
            <person name="Pallen M.J."/>
        </authorList>
    </citation>
    <scope>NUCLEOTIDE SEQUENCE</scope>
    <source>
        <strain evidence="8">B1-8020</strain>
    </source>
</reference>
<evidence type="ECO:0000256" key="4">
    <source>
        <dbReference type="ARBA" id="ARBA00023125"/>
    </source>
</evidence>
<keyword evidence="5" id="KW-0804">Transcription</keyword>
<dbReference type="InterPro" id="IPR013324">
    <property type="entry name" value="RNA_pol_sigma_r3/r4-like"/>
</dbReference>
<gene>
    <name evidence="8" type="ORF">IAB81_07140</name>
</gene>
<comment type="similarity">
    <text evidence="1">Belongs to the sigma-70 factor family. ECF subfamily.</text>
</comment>
<dbReference type="InterPro" id="IPR007627">
    <property type="entry name" value="RNA_pol_sigma70_r2"/>
</dbReference>
<keyword evidence="2" id="KW-0805">Transcription regulation</keyword>
<dbReference type="EMBL" id="JADIMA010000068">
    <property type="protein sequence ID" value="MBO8473387.1"/>
    <property type="molecule type" value="Genomic_DNA"/>
</dbReference>
<name>A0A9D9NH88_9BACT</name>
<dbReference type="Gene3D" id="1.10.10.10">
    <property type="entry name" value="Winged helix-like DNA-binding domain superfamily/Winged helix DNA-binding domain"/>
    <property type="match status" value="1"/>
</dbReference>
<comment type="caution">
    <text evidence="8">The sequence shown here is derived from an EMBL/GenBank/DDBJ whole genome shotgun (WGS) entry which is preliminary data.</text>
</comment>
<evidence type="ECO:0000313" key="8">
    <source>
        <dbReference type="EMBL" id="MBO8473387.1"/>
    </source>
</evidence>
<dbReference type="InterPro" id="IPR013325">
    <property type="entry name" value="RNA_pol_sigma_r2"/>
</dbReference>
<evidence type="ECO:0000313" key="9">
    <source>
        <dbReference type="Proteomes" id="UP000823604"/>
    </source>
</evidence>
<evidence type="ECO:0000256" key="5">
    <source>
        <dbReference type="ARBA" id="ARBA00023163"/>
    </source>
</evidence>
<dbReference type="GO" id="GO:0016987">
    <property type="term" value="F:sigma factor activity"/>
    <property type="evidence" value="ECO:0007669"/>
    <property type="project" value="UniProtKB-KW"/>
</dbReference>
<keyword evidence="3" id="KW-0731">Sigma factor</keyword>
<protein>
    <submittedName>
        <fullName evidence="8">Sigma-70 family RNA polymerase sigma factor</fullName>
    </submittedName>
</protein>
<dbReference type="Pfam" id="PF08281">
    <property type="entry name" value="Sigma70_r4_2"/>
    <property type="match status" value="1"/>
</dbReference>
<dbReference type="InterPro" id="IPR036388">
    <property type="entry name" value="WH-like_DNA-bd_sf"/>
</dbReference>
<accession>A0A9D9NH88</accession>
<sequence>MKFLSDIQLMALLAGGFTWPMNILIKRYGDMVYRFAVRFLCDEAEAEDVSQEVFIKVWKNASSYDRTHSLSTWIYRITYNLLIDKSREIRRREEAMAGYRMFSSDMEDFKDKIDAEDFEKLYRKIVLRLSPAQRTVFCLSEIEQMKNDEIAEVTGMTRDSVKSNLYMARKNVREMLEPRRRNNGL</sequence>
<dbReference type="NCBIfam" id="TIGR02937">
    <property type="entry name" value="sigma70-ECF"/>
    <property type="match status" value="1"/>
</dbReference>
<dbReference type="PANTHER" id="PTHR43133:SF8">
    <property type="entry name" value="RNA POLYMERASE SIGMA FACTOR HI_1459-RELATED"/>
    <property type="match status" value="1"/>
</dbReference>
<dbReference type="InterPro" id="IPR014284">
    <property type="entry name" value="RNA_pol_sigma-70_dom"/>
</dbReference>